<dbReference type="Proteomes" id="UP001597343">
    <property type="component" value="Unassembled WGS sequence"/>
</dbReference>
<feature type="domain" description="TRAM" evidence="7">
    <location>
        <begin position="56"/>
        <end position="114"/>
    </location>
</feature>
<feature type="binding site" evidence="4">
    <location>
        <position position="388"/>
    </location>
    <ligand>
        <name>S-adenosyl-L-methionine</name>
        <dbReference type="ChEBI" id="CHEBI:59789"/>
    </ligand>
</feature>
<proteinExistence type="inferred from homology"/>
<dbReference type="Pfam" id="PF05958">
    <property type="entry name" value="tRNA_U5-meth_tr"/>
    <property type="match status" value="1"/>
</dbReference>
<dbReference type="PANTHER" id="PTHR11061:SF45">
    <property type="match status" value="1"/>
</dbReference>
<dbReference type="CDD" id="cd02440">
    <property type="entry name" value="AdoMet_MTases"/>
    <property type="match status" value="1"/>
</dbReference>
<dbReference type="Pfam" id="PF01938">
    <property type="entry name" value="TRAM"/>
    <property type="match status" value="1"/>
</dbReference>
<feature type="binding site" evidence="4">
    <location>
        <position position="436"/>
    </location>
    <ligand>
        <name>S-adenosyl-L-methionine</name>
        <dbReference type="ChEBI" id="CHEBI:59789"/>
    </ligand>
</feature>
<dbReference type="InterPro" id="IPR030391">
    <property type="entry name" value="MeTrfase_TrmA_CS"/>
</dbReference>
<dbReference type="PROSITE" id="PS51687">
    <property type="entry name" value="SAM_MT_RNA_M5U"/>
    <property type="match status" value="1"/>
</dbReference>
<accession>A0ABW4ZVB7</accession>
<dbReference type="Gene3D" id="2.40.50.140">
    <property type="entry name" value="Nucleic acid-binding proteins"/>
    <property type="match status" value="1"/>
</dbReference>
<dbReference type="InterPro" id="IPR002792">
    <property type="entry name" value="TRAM_dom"/>
</dbReference>
<protein>
    <submittedName>
        <fullName evidence="8">23S rRNA (Uracil(1939)-C(5))-methyltransferase RlmD</fullName>
        <ecNumber evidence="8">2.1.1.190</ecNumber>
    </submittedName>
</protein>
<keyword evidence="1 4" id="KW-0489">Methyltransferase</keyword>
<evidence type="ECO:0000256" key="3">
    <source>
        <dbReference type="ARBA" id="ARBA00022691"/>
    </source>
</evidence>
<dbReference type="InterPro" id="IPR010280">
    <property type="entry name" value="U5_MeTrfase_fam"/>
</dbReference>
<organism evidence="8 9">
    <name type="scientific">Tumebacillus lipolyticus</name>
    <dbReference type="NCBI Taxonomy" id="1280370"/>
    <lineage>
        <taxon>Bacteria</taxon>
        <taxon>Bacillati</taxon>
        <taxon>Bacillota</taxon>
        <taxon>Bacilli</taxon>
        <taxon>Bacillales</taxon>
        <taxon>Alicyclobacillaceae</taxon>
        <taxon>Tumebacillus</taxon>
    </lineage>
</organism>
<dbReference type="EMBL" id="JBHUIO010000005">
    <property type="protein sequence ID" value="MFD2169675.1"/>
    <property type="molecule type" value="Genomic_DNA"/>
</dbReference>
<dbReference type="PROSITE" id="PS50926">
    <property type="entry name" value="TRAM"/>
    <property type="match status" value="1"/>
</dbReference>
<dbReference type="Gene3D" id="3.40.50.150">
    <property type="entry name" value="Vaccinia Virus protein VP39"/>
    <property type="match status" value="1"/>
</dbReference>
<feature type="binding site" evidence="4">
    <location>
        <position position="367"/>
    </location>
    <ligand>
        <name>S-adenosyl-L-methionine</name>
        <dbReference type="ChEBI" id="CHEBI:59789"/>
    </ligand>
</feature>
<sequence>MSKRQSYQGSGNREKAKRQGGGAGQGRTGSRRPDGAGRGQSVRSDSPAKGASAGIRLQLGQLVEFEVKRMGINGEGIGYADRQVVFVPDALPGELVAAEIVKVEQKHAVGRLVKILKKSPSRVQPPCPVYAECGGCTLQHMSYEAQLEMKRELVRESLARYAGLRQAPVERTVGMRDPWGYRNKAQLPIVEHRGEVVVGLFQAGSHQIVDVSGCAVQHPLTNRIVQEVRDIARELGISLYQEKVHKGELRTVVARVGFETGECQLTLVTRTRELSHRQELVKRIVERVPEITSIMQNVNPARTSLIFGDETIPLWGAASISERLGDVHFSLSPRAFFQLNPEQTPKLYNLVAEAAELTGNEVVVDAYCGVGTIGLWLAPQAKEVHGMDIVPEAIADAKRNAEKSGVDNARFVVGAAEKILVEWMKKGLRPDVVVVDPPRTGLHQDLIQALLKTAPKRIVYVSCNPSTLGKDCGQLLKNYEVKKVTPVDMFPQTAHVESCAVLVRKEK</sequence>
<feature type="region of interest" description="Disordered" evidence="6">
    <location>
        <begin position="1"/>
        <end position="51"/>
    </location>
</feature>
<comment type="similarity">
    <text evidence="4">Belongs to the class I-like SAM-binding methyltransferase superfamily. RNA M5U methyltransferase family.</text>
</comment>
<dbReference type="Gene3D" id="2.40.50.1070">
    <property type="match status" value="1"/>
</dbReference>
<feature type="active site" description="Nucleophile" evidence="4">
    <location>
        <position position="463"/>
    </location>
</feature>
<dbReference type="PANTHER" id="PTHR11061">
    <property type="entry name" value="RNA M5U METHYLTRANSFERASE"/>
    <property type="match status" value="1"/>
</dbReference>
<dbReference type="PROSITE" id="PS01230">
    <property type="entry name" value="TRMA_1"/>
    <property type="match status" value="1"/>
</dbReference>
<evidence type="ECO:0000313" key="8">
    <source>
        <dbReference type="EMBL" id="MFD2169675.1"/>
    </source>
</evidence>
<evidence type="ECO:0000256" key="1">
    <source>
        <dbReference type="ARBA" id="ARBA00022603"/>
    </source>
</evidence>
<dbReference type="InterPro" id="IPR029063">
    <property type="entry name" value="SAM-dependent_MTases_sf"/>
</dbReference>
<keyword evidence="3 4" id="KW-0949">S-adenosyl-L-methionine</keyword>
<dbReference type="SUPFAM" id="SSF53335">
    <property type="entry name" value="S-adenosyl-L-methionine-dependent methyltransferases"/>
    <property type="match status" value="1"/>
</dbReference>
<dbReference type="SUPFAM" id="SSF50249">
    <property type="entry name" value="Nucleic acid-binding proteins"/>
    <property type="match status" value="1"/>
</dbReference>
<dbReference type="GO" id="GO:0008168">
    <property type="term" value="F:methyltransferase activity"/>
    <property type="evidence" value="ECO:0007669"/>
    <property type="project" value="UniProtKB-KW"/>
</dbReference>
<feature type="active site" evidence="5">
    <location>
        <position position="463"/>
    </location>
</feature>
<gene>
    <name evidence="8" type="primary">rlmD</name>
    <name evidence="8" type="ORF">ACFSOY_06670</name>
</gene>
<feature type="binding site" evidence="4">
    <location>
        <position position="338"/>
    </location>
    <ligand>
        <name>S-adenosyl-L-methionine</name>
        <dbReference type="ChEBI" id="CHEBI:59789"/>
    </ligand>
</feature>
<reference evidence="9" key="1">
    <citation type="journal article" date="2019" name="Int. J. Syst. Evol. Microbiol.">
        <title>The Global Catalogue of Microorganisms (GCM) 10K type strain sequencing project: providing services to taxonomists for standard genome sequencing and annotation.</title>
        <authorList>
            <consortium name="The Broad Institute Genomics Platform"/>
            <consortium name="The Broad Institute Genome Sequencing Center for Infectious Disease"/>
            <person name="Wu L."/>
            <person name="Ma J."/>
        </authorList>
    </citation>
    <scope>NUCLEOTIDE SEQUENCE [LARGE SCALE GENOMIC DNA]</scope>
    <source>
        <strain evidence="9">CGMCC 1.13574</strain>
    </source>
</reference>
<feature type="compositionally biased region" description="Polar residues" evidence="6">
    <location>
        <begin position="1"/>
        <end position="11"/>
    </location>
</feature>
<evidence type="ECO:0000256" key="2">
    <source>
        <dbReference type="ARBA" id="ARBA00022679"/>
    </source>
</evidence>
<evidence type="ECO:0000259" key="7">
    <source>
        <dbReference type="PROSITE" id="PS50926"/>
    </source>
</evidence>
<dbReference type="EC" id="2.1.1.190" evidence="8"/>
<evidence type="ECO:0000256" key="5">
    <source>
        <dbReference type="PROSITE-ProRule" id="PRU10015"/>
    </source>
</evidence>
<evidence type="ECO:0000256" key="4">
    <source>
        <dbReference type="PROSITE-ProRule" id="PRU01024"/>
    </source>
</evidence>
<dbReference type="NCBIfam" id="TIGR00479">
    <property type="entry name" value="rumA"/>
    <property type="match status" value="1"/>
</dbReference>
<keyword evidence="2 4" id="KW-0808">Transferase</keyword>
<dbReference type="InterPro" id="IPR030390">
    <property type="entry name" value="MeTrfase_TrmA_AS"/>
</dbReference>
<name>A0ABW4ZVB7_9BACL</name>
<evidence type="ECO:0000313" key="9">
    <source>
        <dbReference type="Proteomes" id="UP001597343"/>
    </source>
</evidence>
<evidence type="ECO:0000256" key="6">
    <source>
        <dbReference type="SAM" id="MobiDB-lite"/>
    </source>
</evidence>
<dbReference type="PROSITE" id="PS01231">
    <property type="entry name" value="TRMA_2"/>
    <property type="match status" value="1"/>
</dbReference>
<dbReference type="InterPro" id="IPR012340">
    <property type="entry name" value="NA-bd_OB-fold"/>
</dbReference>
<dbReference type="GO" id="GO:0032259">
    <property type="term" value="P:methylation"/>
    <property type="evidence" value="ECO:0007669"/>
    <property type="project" value="UniProtKB-KW"/>
</dbReference>
<dbReference type="RefSeq" id="WP_386045007.1">
    <property type="nucleotide sequence ID" value="NZ_JBHUIO010000005.1"/>
</dbReference>
<comment type="caution">
    <text evidence="8">The sequence shown here is derived from an EMBL/GenBank/DDBJ whole genome shotgun (WGS) entry which is preliminary data.</text>
</comment>
<keyword evidence="9" id="KW-1185">Reference proteome</keyword>